<dbReference type="PANTHER" id="PTHR30213:SF1">
    <property type="entry name" value="INNER MEMBRANE PROTEIN YHJD"/>
    <property type="match status" value="1"/>
</dbReference>
<keyword evidence="2" id="KW-1003">Cell membrane</keyword>
<organism evidence="7 8">
    <name type="scientific">Stackebrandtia nassauensis (strain DSM 44728 / CIP 108903 / NRRL B-16338 / NBRC 102104 / LLR-40K-21)</name>
    <dbReference type="NCBI Taxonomy" id="446470"/>
    <lineage>
        <taxon>Bacteria</taxon>
        <taxon>Bacillati</taxon>
        <taxon>Actinomycetota</taxon>
        <taxon>Actinomycetes</taxon>
        <taxon>Glycomycetales</taxon>
        <taxon>Glycomycetaceae</taxon>
        <taxon>Stackebrandtia</taxon>
    </lineage>
</organism>
<evidence type="ECO:0000256" key="4">
    <source>
        <dbReference type="ARBA" id="ARBA00022989"/>
    </source>
</evidence>
<dbReference type="STRING" id="446470.Snas_0898"/>
<dbReference type="HOGENOM" id="CLU_050028_0_0_11"/>
<feature type="transmembrane region" description="Helical" evidence="6">
    <location>
        <begin position="48"/>
        <end position="69"/>
    </location>
</feature>
<feature type="transmembrane region" description="Helical" evidence="6">
    <location>
        <begin position="141"/>
        <end position="172"/>
    </location>
</feature>
<sequence>MKFPDVEAMFDRAVLWLRRKSKRFDHFWLAQERFFAVDAGRLSAAISYYAFFAAFSLALLALSVFGFLLKLPRLYTIVEDWLKENLPIIGVETIAESAPTVGMIALGALVITGVSWVQTIRTSIRAVWLLEQEPGNPILRWIIDLLVLIALGILLVGTLAITAVAEVALAWLGDGNDNKALSTAIYYGGTVVGIVVNTVLVAALLSALPRLALPFKRIVYPALWVAIGLEGLKTLGSIYIKSAAHRPAYQAVGTAVGLLIFLYLFNNMLMFASAWTATSERGKAIDLAVRERKRIHTDELERVHKED</sequence>
<feature type="transmembrane region" description="Helical" evidence="6">
    <location>
        <begin position="101"/>
        <end position="120"/>
    </location>
</feature>
<dbReference type="Proteomes" id="UP000000844">
    <property type="component" value="Chromosome"/>
</dbReference>
<feature type="transmembrane region" description="Helical" evidence="6">
    <location>
        <begin position="184"/>
        <end position="206"/>
    </location>
</feature>
<evidence type="ECO:0000256" key="6">
    <source>
        <dbReference type="SAM" id="Phobius"/>
    </source>
</evidence>
<dbReference type="EMBL" id="CP001778">
    <property type="protein sequence ID" value="ADD40609.1"/>
    <property type="molecule type" value="Genomic_DNA"/>
</dbReference>
<keyword evidence="4 6" id="KW-1133">Transmembrane helix</keyword>
<dbReference type="PANTHER" id="PTHR30213">
    <property type="entry name" value="INNER MEMBRANE PROTEIN YHJD"/>
    <property type="match status" value="1"/>
</dbReference>
<proteinExistence type="predicted"/>
<dbReference type="GO" id="GO:0005886">
    <property type="term" value="C:plasma membrane"/>
    <property type="evidence" value="ECO:0007669"/>
    <property type="project" value="UniProtKB-SubCell"/>
</dbReference>
<accession>D3Q900</accession>
<keyword evidence="8" id="KW-1185">Reference proteome</keyword>
<evidence type="ECO:0000313" key="7">
    <source>
        <dbReference type="EMBL" id="ADD40609.1"/>
    </source>
</evidence>
<dbReference type="Pfam" id="PF03631">
    <property type="entry name" value="Virul_fac_BrkB"/>
    <property type="match status" value="1"/>
</dbReference>
<keyword evidence="3 6" id="KW-0812">Transmembrane</keyword>
<evidence type="ECO:0000313" key="8">
    <source>
        <dbReference type="Proteomes" id="UP000000844"/>
    </source>
</evidence>
<evidence type="ECO:0000256" key="1">
    <source>
        <dbReference type="ARBA" id="ARBA00004651"/>
    </source>
</evidence>
<dbReference type="PIRSF" id="PIRSF035875">
    <property type="entry name" value="RNase_BN"/>
    <property type="match status" value="1"/>
</dbReference>
<reference evidence="7 8" key="1">
    <citation type="journal article" date="2009" name="Stand. Genomic Sci.">
        <title>Complete genome sequence of Stackebrandtia nassauensis type strain (LLR-40K-21).</title>
        <authorList>
            <person name="Munk C."/>
            <person name="Lapidus A."/>
            <person name="Copeland A."/>
            <person name="Jando M."/>
            <person name="Mayilraj S."/>
            <person name="Glavina Del Rio T."/>
            <person name="Nolan M."/>
            <person name="Chen F."/>
            <person name="Lucas S."/>
            <person name="Tice H."/>
            <person name="Cheng J.F."/>
            <person name="Han C."/>
            <person name="Detter J.C."/>
            <person name="Bruce D."/>
            <person name="Goodwin L."/>
            <person name="Chain P."/>
            <person name="Pitluck S."/>
            <person name="Goker M."/>
            <person name="Ovchinikova G."/>
            <person name="Pati A."/>
            <person name="Ivanova N."/>
            <person name="Mavromatis K."/>
            <person name="Chen A."/>
            <person name="Palaniappan K."/>
            <person name="Land M."/>
            <person name="Hauser L."/>
            <person name="Chang Y.J."/>
            <person name="Jeffries C.D."/>
            <person name="Bristow J."/>
            <person name="Eisen J.A."/>
            <person name="Markowitz V."/>
            <person name="Hugenholtz P."/>
            <person name="Kyrpides N.C."/>
            <person name="Klenk H.P."/>
        </authorList>
    </citation>
    <scope>NUCLEOTIDE SEQUENCE [LARGE SCALE GENOMIC DNA]</scope>
    <source>
        <strain evidence="8">DSM 44728 / CIP 108903 / NRRL B-16338 / NBRC 102104 / LLR-40K-21</strain>
    </source>
</reference>
<gene>
    <name evidence="7" type="ordered locus">Snas_0898</name>
</gene>
<evidence type="ECO:0000256" key="5">
    <source>
        <dbReference type="ARBA" id="ARBA00023136"/>
    </source>
</evidence>
<evidence type="ECO:0000256" key="2">
    <source>
        <dbReference type="ARBA" id="ARBA00022475"/>
    </source>
</evidence>
<dbReference type="AlphaFoldDB" id="D3Q900"/>
<evidence type="ECO:0000256" key="3">
    <source>
        <dbReference type="ARBA" id="ARBA00022692"/>
    </source>
</evidence>
<dbReference type="eggNOG" id="COG1295">
    <property type="taxonomic scope" value="Bacteria"/>
</dbReference>
<name>D3Q900_STANL</name>
<feature type="transmembrane region" description="Helical" evidence="6">
    <location>
        <begin position="218"/>
        <end position="240"/>
    </location>
</feature>
<comment type="subcellular location">
    <subcellularLocation>
        <location evidence="1">Cell membrane</location>
        <topology evidence="1">Multi-pass membrane protein</topology>
    </subcellularLocation>
</comment>
<dbReference type="RefSeq" id="WP_013016180.1">
    <property type="nucleotide sequence ID" value="NC_013947.1"/>
</dbReference>
<keyword evidence="5 6" id="KW-0472">Membrane</keyword>
<dbReference type="OrthoDB" id="4127374at2"/>
<dbReference type="InterPro" id="IPR017039">
    <property type="entry name" value="Virul_fac_BrkB"/>
</dbReference>
<protein>
    <submittedName>
        <fullName evidence="7">Ribonuclease BN</fullName>
    </submittedName>
</protein>
<dbReference type="KEGG" id="sna:Snas_0898"/>